<evidence type="ECO:0000313" key="1">
    <source>
        <dbReference type="EMBL" id="MCI06329.1"/>
    </source>
</evidence>
<name>A0A392P4G2_9FABA</name>
<organism evidence="1 2">
    <name type="scientific">Trifolium medium</name>
    <dbReference type="NCBI Taxonomy" id="97028"/>
    <lineage>
        <taxon>Eukaryota</taxon>
        <taxon>Viridiplantae</taxon>
        <taxon>Streptophyta</taxon>
        <taxon>Embryophyta</taxon>
        <taxon>Tracheophyta</taxon>
        <taxon>Spermatophyta</taxon>
        <taxon>Magnoliopsida</taxon>
        <taxon>eudicotyledons</taxon>
        <taxon>Gunneridae</taxon>
        <taxon>Pentapetalae</taxon>
        <taxon>rosids</taxon>
        <taxon>fabids</taxon>
        <taxon>Fabales</taxon>
        <taxon>Fabaceae</taxon>
        <taxon>Papilionoideae</taxon>
        <taxon>50 kb inversion clade</taxon>
        <taxon>NPAAA clade</taxon>
        <taxon>Hologalegina</taxon>
        <taxon>IRL clade</taxon>
        <taxon>Trifolieae</taxon>
        <taxon>Trifolium</taxon>
    </lineage>
</organism>
<dbReference type="Proteomes" id="UP000265520">
    <property type="component" value="Unassembled WGS sequence"/>
</dbReference>
<sequence>VGDLQFEGRERVRYTKEELLKIRETVEETPGDILKLRHDIDAELFGEDQSWGRVENNLTVEVD</sequence>
<reference evidence="1 2" key="1">
    <citation type="journal article" date="2018" name="Front. Plant Sci.">
        <title>Red Clover (Trifolium pratense) and Zigzag Clover (T. medium) - A Picture of Genomic Similarities and Differences.</title>
        <authorList>
            <person name="Dluhosova J."/>
            <person name="Istvanek J."/>
            <person name="Nedelnik J."/>
            <person name="Repkova J."/>
        </authorList>
    </citation>
    <scope>NUCLEOTIDE SEQUENCE [LARGE SCALE GENOMIC DNA]</scope>
    <source>
        <strain evidence="2">cv. 10/8</strain>
        <tissue evidence="1">Leaf</tissue>
    </source>
</reference>
<evidence type="ECO:0000313" key="2">
    <source>
        <dbReference type="Proteomes" id="UP000265520"/>
    </source>
</evidence>
<dbReference type="EMBL" id="LXQA010061502">
    <property type="protein sequence ID" value="MCI06329.1"/>
    <property type="molecule type" value="Genomic_DNA"/>
</dbReference>
<accession>A0A392P4G2</accession>
<dbReference type="AlphaFoldDB" id="A0A392P4G2"/>
<keyword evidence="1" id="KW-0648">Protein biosynthesis</keyword>
<keyword evidence="2" id="KW-1185">Reference proteome</keyword>
<keyword evidence="1" id="KW-0396">Initiation factor</keyword>
<dbReference type="GO" id="GO:0003743">
    <property type="term" value="F:translation initiation factor activity"/>
    <property type="evidence" value="ECO:0007669"/>
    <property type="project" value="UniProtKB-KW"/>
</dbReference>
<protein>
    <submittedName>
        <fullName evidence="1">Eukaryotic initiation factor iso-4F subunit p82-34</fullName>
    </submittedName>
</protein>
<proteinExistence type="predicted"/>
<comment type="caution">
    <text evidence="1">The sequence shown here is derived from an EMBL/GenBank/DDBJ whole genome shotgun (WGS) entry which is preliminary data.</text>
</comment>
<feature type="non-terminal residue" evidence="1">
    <location>
        <position position="1"/>
    </location>
</feature>